<dbReference type="AlphaFoldDB" id="A0A0M9FT64"/>
<dbReference type="Gene3D" id="1.25.40.10">
    <property type="entry name" value="Tetratricopeptide repeat domain"/>
    <property type="match status" value="1"/>
</dbReference>
<dbReference type="RefSeq" id="XP_015653906.1">
    <property type="nucleotide sequence ID" value="XM_015807367.1"/>
</dbReference>
<proteinExistence type="predicted"/>
<comment type="caution">
    <text evidence="2">The sequence shown here is derived from an EMBL/GenBank/DDBJ whole genome shotgun (WGS) entry which is preliminary data.</text>
</comment>
<dbReference type="RefSeq" id="XP_015653905.1">
    <property type="nucleotide sequence ID" value="XM_015807366.1"/>
</dbReference>
<organism evidence="2 3">
    <name type="scientific">Leptomonas pyrrhocoris</name>
    <name type="common">Firebug parasite</name>
    <dbReference type="NCBI Taxonomy" id="157538"/>
    <lineage>
        <taxon>Eukaryota</taxon>
        <taxon>Discoba</taxon>
        <taxon>Euglenozoa</taxon>
        <taxon>Kinetoplastea</taxon>
        <taxon>Metakinetoplastina</taxon>
        <taxon>Trypanosomatida</taxon>
        <taxon>Trypanosomatidae</taxon>
        <taxon>Leishmaniinae</taxon>
        <taxon>Leptomonas</taxon>
    </lineage>
</organism>
<dbReference type="SUPFAM" id="SSF48452">
    <property type="entry name" value="TPR-like"/>
    <property type="match status" value="1"/>
</dbReference>
<dbReference type="GeneID" id="26908663"/>
<reference evidence="2 3" key="1">
    <citation type="submission" date="2015-07" db="EMBL/GenBank/DDBJ databases">
        <title>High-quality genome of monoxenous trypanosomatid Leptomonas pyrrhocoris.</title>
        <authorList>
            <person name="Flegontov P."/>
            <person name="Butenko A."/>
            <person name="Firsov S."/>
            <person name="Vlcek C."/>
            <person name="Logacheva M.D."/>
            <person name="Field M."/>
            <person name="Filatov D."/>
            <person name="Flegontova O."/>
            <person name="Gerasimov E."/>
            <person name="Jackson A.P."/>
            <person name="Kelly S."/>
            <person name="Opperdoes F."/>
            <person name="O'Reilly A."/>
            <person name="Votypka J."/>
            <person name="Yurchenko V."/>
            <person name="Lukes J."/>
        </authorList>
    </citation>
    <scope>NUCLEOTIDE SEQUENCE [LARGE SCALE GENOMIC DNA]</scope>
    <source>
        <strain evidence="2">H10</strain>
    </source>
</reference>
<dbReference type="InterPro" id="IPR011990">
    <property type="entry name" value="TPR-like_helical_dom_sf"/>
</dbReference>
<dbReference type="Proteomes" id="UP000037923">
    <property type="component" value="Unassembled WGS sequence"/>
</dbReference>
<dbReference type="PANTHER" id="PTHR46512">
    <property type="entry name" value="PEPTIDYLPROLYL ISOMERASE"/>
    <property type="match status" value="1"/>
</dbReference>
<dbReference type="OrthoDB" id="433738at2759"/>
<feature type="region of interest" description="Disordered" evidence="1">
    <location>
        <begin position="84"/>
        <end position="117"/>
    </location>
</feature>
<name>A0A0M9FT64_LEPPY</name>
<dbReference type="InterPro" id="IPR050754">
    <property type="entry name" value="FKBP4/5/8-like"/>
</dbReference>
<evidence type="ECO:0000313" key="2">
    <source>
        <dbReference type="EMBL" id="KPA75467.1"/>
    </source>
</evidence>
<dbReference type="OMA" id="AEADICT"/>
<keyword evidence="3" id="KW-1185">Reference proteome</keyword>
<protein>
    <submittedName>
        <fullName evidence="2">Uncharacterized protein</fullName>
    </submittedName>
</protein>
<evidence type="ECO:0000313" key="3">
    <source>
        <dbReference type="Proteomes" id="UP000037923"/>
    </source>
</evidence>
<gene>
    <name evidence="2" type="ORF">ABB37_08379</name>
</gene>
<feature type="region of interest" description="Disordered" evidence="1">
    <location>
        <begin position="166"/>
        <end position="192"/>
    </location>
</feature>
<dbReference type="PANTHER" id="PTHR46512:SF9">
    <property type="entry name" value="PEPTIDYLPROLYL ISOMERASE"/>
    <property type="match status" value="1"/>
</dbReference>
<dbReference type="EMBL" id="LGTL01000024">
    <property type="protein sequence ID" value="KPA75466.1"/>
    <property type="molecule type" value="Genomic_DNA"/>
</dbReference>
<sequence>MTTSLSASPPPSASKAEHCLQSARAAKAAGNAALKANDLRGASFQYKKVYLFVAEYLPHDVAGPSTLASSTSRDESNNGLVQLLQQRRPRSPVKAPLLSSAPPPDMPAAAQQQQQQAEQAKEMIALYATSLNNLALVHLKLGRYREGVACASAILDDSKLRAALDTTHNSADPSKKAAARPPQPPTSDTPAGRALLRRASCYVKLAEWAAAEADVATLMRAHAAAGTAPDAACVQLTESIRHGRKAETETEKKMMQRMFS</sequence>
<feature type="compositionally biased region" description="Low complexity" evidence="1">
    <location>
        <begin position="107"/>
        <end position="117"/>
    </location>
</feature>
<dbReference type="VEuPathDB" id="TriTrypDB:LpyrH10_24_0190"/>
<evidence type="ECO:0000256" key="1">
    <source>
        <dbReference type="SAM" id="MobiDB-lite"/>
    </source>
</evidence>
<accession>A0A0M9FT64</accession>
<dbReference type="EMBL" id="LGTL01000024">
    <property type="protein sequence ID" value="KPA75467.1"/>
    <property type="molecule type" value="Genomic_DNA"/>
</dbReference>